<dbReference type="STRING" id="504798.SAMN05421871_10536"/>
<feature type="domain" description="Hemerythrin-like" evidence="1">
    <location>
        <begin position="18"/>
        <end position="140"/>
    </location>
</feature>
<dbReference type="AlphaFoldDB" id="A0A1H0M5J6"/>
<accession>A0A1H0M5J6</accession>
<keyword evidence="3" id="KW-1185">Reference proteome</keyword>
<proteinExistence type="predicted"/>
<reference evidence="3" key="1">
    <citation type="submission" date="2016-10" db="EMBL/GenBank/DDBJ databases">
        <authorList>
            <person name="Varghese N."/>
            <person name="Submissions S."/>
        </authorList>
    </citation>
    <scope>NUCLEOTIDE SEQUENCE [LARGE SCALE GENOMIC DNA]</scope>
    <source>
        <strain evidence="3">IBRC-M 10655</strain>
    </source>
</reference>
<name>A0A1H0M5J6_9PSEU</name>
<dbReference type="Pfam" id="PF01814">
    <property type="entry name" value="Hemerythrin"/>
    <property type="match status" value="1"/>
</dbReference>
<dbReference type="RefSeq" id="WP_091374039.1">
    <property type="nucleotide sequence ID" value="NZ_FNDV01000005.1"/>
</dbReference>
<dbReference type="EMBL" id="FNJB01000004">
    <property type="protein sequence ID" value="SDO75729.1"/>
    <property type="molecule type" value="Genomic_DNA"/>
</dbReference>
<organism evidence="2 3">
    <name type="scientific">Actinokineospora alba</name>
    <dbReference type="NCBI Taxonomy" id="504798"/>
    <lineage>
        <taxon>Bacteria</taxon>
        <taxon>Bacillati</taxon>
        <taxon>Actinomycetota</taxon>
        <taxon>Actinomycetes</taxon>
        <taxon>Pseudonocardiales</taxon>
        <taxon>Pseudonocardiaceae</taxon>
        <taxon>Actinokineospora</taxon>
    </lineage>
</organism>
<dbReference type="Proteomes" id="UP000199651">
    <property type="component" value="Unassembled WGS sequence"/>
</dbReference>
<dbReference type="InterPro" id="IPR012312">
    <property type="entry name" value="Hemerythrin-like"/>
</dbReference>
<protein>
    <submittedName>
        <fullName evidence="2">Hemerythrin HHE cation binding domain-containing protein</fullName>
    </submittedName>
</protein>
<evidence type="ECO:0000313" key="3">
    <source>
        <dbReference type="Proteomes" id="UP000199651"/>
    </source>
</evidence>
<evidence type="ECO:0000259" key="1">
    <source>
        <dbReference type="Pfam" id="PF01814"/>
    </source>
</evidence>
<dbReference type="Gene3D" id="1.20.120.520">
    <property type="entry name" value="nmb1532 protein domain like"/>
    <property type="match status" value="1"/>
</dbReference>
<sequence>MRTQLSTENGLSTIPRHIHGFALMHVAMRRDARRLVAGAAGVRDGQVDRVAGWWRQVRAVIDWHHHTEDDILWPALRAKSPVFAEREQAMHADHIALDEAMEAVTKALAPGRLLDLAGAARRFDTVVHAHLRDEEAVVLSAFRDDLSEREYLAIERRVIASAPMSVMAFLPPWMLDGADGVGASSMPPPVRLLGTTVLRLRYHRQWRWW</sequence>
<evidence type="ECO:0000313" key="2">
    <source>
        <dbReference type="EMBL" id="SDO75729.1"/>
    </source>
</evidence>
<gene>
    <name evidence="2" type="ORF">SAMN05192558_104424</name>
</gene>
<dbReference type="CDD" id="cd12108">
    <property type="entry name" value="Hr-like"/>
    <property type="match status" value="1"/>
</dbReference>
<dbReference type="OrthoDB" id="5197650at2"/>